<dbReference type="FunFam" id="1.20.120.1760:FF:000017">
    <property type="entry name" value="Phosphatidyl synthase"/>
    <property type="match status" value="1"/>
</dbReference>
<dbReference type="GO" id="GO:0005739">
    <property type="term" value="C:mitochondrion"/>
    <property type="evidence" value="ECO:0007669"/>
    <property type="project" value="TreeGrafter"/>
</dbReference>
<proteinExistence type="inferred from homology"/>
<evidence type="ECO:0000256" key="9">
    <source>
        <dbReference type="ARBA" id="ARBA00023264"/>
    </source>
</evidence>
<dbReference type="Pfam" id="PF01066">
    <property type="entry name" value="CDP-OH_P_transf"/>
    <property type="match status" value="1"/>
</dbReference>
<evidence type="ECO:0000313" key="12">
    <source>
        <dbReference type="EMBL" id="CAH2353187.1"/>
    </source>
</evidence>
<dbReference type="InterPro" id="IPR043130">
    <property type="entry name" value="CDP-OH_PTrfase_TM_dom"/>
</dbReference>
<evidence type="ECO:0000256" key="6">
    <source>
        <dbReference type="ARBA" id="ARBA00023098"/>
    </source>
</evidence>
<evidence type="ECO:0000256" key="10">
    <source>
        <dbReference type="RuleBase" id="RU003750"/>
    </source>
</evidence>
<gene>
    <name evidence="12" type="ORF">CLIB1423_09S04742</name>
</gene>
<evidence type="ECO:0000256" key="4">
    <source>
        <dbReference type="ARBA" id="ARBA00022692"/>
    </source>
</evidence>
<dbReference type="InterPro" id="IPR048254">
    <property type="entry name" value="CDP_ALCOHOL_P_TRANSF_CS"/>
</dbReference>
<accession>A0A9P0QPP6</accession>
<keyword evidence="7 11" id="KW-0472">Membrane</keyword>
<evidence type="ECO:0000256" key="11">
    <source>
        <dbReference type="SAM" id="Phobius"/>
    </source>
</evidence>
<name>A0A9P0QPP6_9ASCO</name>
<keyword evidence="13" id="KW-1185">Reference proteome</keyword>
<dbReference type="PROSITE" id="PS00379">
    <property type="entry name" value="CDP_ALCOHOL_P_TRANSF"/>
    <property type="match status" value="1"/>
</dbReference>
<dbReference type="InterPro" id="IPR050324">
    <property type="entry name" value="CDP-alcohol_PTase-I"/>
</dbReference>
<dbReference type="Gene3D" id="1.20.120.1760">
    <property type="match status" value="1"/>
</dbReference>
<keyword evidence="3 10" id="KW-0808">Transferase</keyword>
<comment type="similarity">
    <text evidence="10">Belongs to the CDP-alcohol phosphatidyltransferase class-I family.</text>
</comment>
<dbReference type="PANTHER" id="PTHR14269">
    <property type="entry name" value="CDP-DIACYLGLYCEROL--GLYCEROL-3-PHOSPHATE 3-PHOSPHATIDYLTRANSFERASE-RELATED"/>
    <property type="match status" value="1"/>
</dbReference>
<dbReference type="Proteomes" id="UP000837801">
    <property type="component" value="Unassembled WGS sequence"/>
</dbReference>
<dbReference type="PANTHER" id="PTHR14269:SF60">
    <property type="entry name" value="CARDIOLIPIN SYNTHASE (CMP-FORMING)"/>
    <property type="match status" value="1"/>
</dbReference>
<dbReference type="EMBL" id="CAKXYY010000009">
    <property type="protein sequence ID" value="CAH2353187.1"/>
    <property type="molecule type" value="Genomic_DNA"/>
</dbReference>
<sequence length="304" mass="34807">MIRVGILSRTRLVNANSIIKPSTFVRSFRTSLLLHREQPKNELKHTLEPNAKKTFQKQRDTYQRQKESTKQLIAKTQAYQKELQSTTKKNIETIIPKHENIYTIPNILTFTRIATTPVIGYLLCHNQTAWAMSFFIYSCCTDFVDGYIARKYNMGSVLGSIIDPMADKFLMTVCTLSLCYNSTMPLYLATLIIGRDVMLGFMALYYRFVSLPQPRTFLRFWDFSIPSASVHPTTLSKWNTGFQMVYIGSLMLRPGIEMMLVDSEWISALDYFLTGFGYLVASTTFISGATYLFSKDAVKIIGKK</sequence>
<evidence type="ECO:0000256" key="8">
    <source>
        <dbReference type="ARBA" id="ARBA00023209"/>
    </source>
</evidence>
<comment type="subcellular location">
    <subcellularLocation>
        <location evidence="1">Membrane</location>
        <topology evidence="1">Multi-pass membrane protein</topology>
    </subcellularLocation>
</comment>
<keyword evidence="2" id="KW-0444">Lipid biosynthesis</keyword>
<protein>
    <submittedName>
        <fullName evidence="12">Cardiolipin synthase (CMP-forming)</fullName>
    </submittedName>
</protein>
<dbReference type="InterPro" id="IPR000462">
    <property type="entry name" value="CDP-OH_P_trans"/>
</dbReference>
<dbReference type="OrthoDB" id="10020554at2759"/>
<dbReference type="AlphaFoldDB" id="A0A9P0QPP6"/>
<evidence type="ECO:0000256" key="7">
    <source>
        <dbReference type="ARBA" id="ARBA00023136"/>
    </source>
</evidence>
<organism evidence="12 13">
    <name type="scientific">[Candida] railenensis</name>
    <dbReference type="NCBI Taxonomy" id="45579"/>
    <lineage>
        <taxon>Eukaryota</taxon>
        <taxon>Fungi</taxon>
        <taxon>Dikarya</taxon>
        <taxon>Ascomycota</taxon>
        <taxon>Saccharomycotina</taxon>
        <taxon>Pichiomycetes</taxon>
        <taxon>Debaryomycetaceae</taxon>
        <taxon>Kurtzmaniella</taxon>
    </lineage>
</organism>
<evidence type="ECO:0000256" key="2">
    <source>
        <dbReference type="ARBA" id="ARBA00022516"/>
    </source>
</evidence>
<reference evidence="12" key="1">
    <citation type="submission" date="2022-03" db="EMBL/GenBank/DDBJ databases">
        <authorList>
            <person name="Legras J.-L."/>
            <person name="Devillers H."/>
            <person name="Grondin C."/>
        </authorList>
    </citation>
    <scope>NUCLEOTIDE SEQUENCE</scope>
    <source>
        <strain evidence="12">CLIB 1423</strain>
    </source>
</reference>
<comment type="caution">
    <text evidence="12">The sequence shown here is derived from an EMBL/GenBank/DDBJ whole genome shotgun (WGS) entry which is preliminary data.</text>
</comment>
<dbReference type="GO" id="GO:0016020">
    <property type="term" value="C:membrane"/>
    <property type="evidence" value="ECO:0007669"/>
    <property type="project" value="UniProtKB-SubCell"/>
</dbReference>
<evidence type="ECO:0000313" key="13">
    <source>
        <dbReference type="Proteomes" id="UP000837801"/>
    </source>
</evidence>
<dbReference type="GO" id="GO:0032049">
    <property type="term" value="P:cardiolipin biosynthetic process"/>
    <property type="evidence" value="ECO:0007669"/>
    <property type="project" value="TreeGrafter"/>
</dbReference>
<evidence type="ECO:0000256" key="3">
    <source>
        <dbReference type="ARBA" id="ARBA00022679"/>
    </source>
</evidence>
<keyword evidence="6" id="KW-0443">Lipid metabolism</keyword>
<evidence type="ECO:0000256" key="1">
    <source>
        <dbReference type="ARBA" id="ARBA00004141"/>
    </source>
</evidence>
<evidence type="ECO:0000256" key="5">
    <source>
        <dbReference type="ARBA" id="ARBA00022989"/>
    </source>
</evidence>
<keyword evidence="9" id="KW-1208">Phospholipid metabolism</keyword>
<feature type="transmembrane region" description="Helical" evidence="11">
    <location>
        <begin position="271"/>
        <end position="294"/>
    </location>
</feature>
<feature type="transmembrane region" description="Helical" evidence="11">
    <location>
        <begin position="186"/>
        <end position="208"/>
    </location>
</feature>
<keyword evidence="4 11" id="KW-0812">Transmembrane</keyword>
<keyword evidence="5 11" id="KW-1133">Transmembrane helix</keyword>
<dbReference type="GO" id="GO:0043337">
    <property type="term" value="F:cardiolipin synthase (CMP-forming)"/>
    <property type="evidence" value="ECO:0007669"/>
    <property type="project" value="TreeGrafter"/>
</dbReference>
<keyword evidence="8" id="KW-0594">Phospholipid biosynthesis</keyword>